<organism evidence="4">
    <name type="scientific">Dichomitus squalens</name>
    <dbReference type="NCBI Taxonomy" id="114155"/>
    <lineage>
        <taxon>Eukaryota</taxon>
        <taxon>Fungi</taxon>
        <taxon>Dikarya</taxon>
        <taxon>Basidiomycota</taxon>
        <taxon>Agaricomycotina</taxon>
        <taxon>Agaricomycetes</taxon>
        <taxon>Polyporales</taxon>
        <taxon>Polyporaceae</taxon>
        <taxon>Dichomitus</taxon>
    </lineage>
</organism>
<dbReference type="Proteomes" id="UP000292957">
    <property type="component" value="Unassembled WGS sequence"/>
</dbReference>
<dbReference type="SUPFAM" id="SSF143437">
    <property type="entry name" value="THUMP domain-like"/>
    <property type="match status" value="1"/>
</dbReference>
<reference evidence="4" key="1">
    <citation type="submission" date="2019-01" db="EMBL/GenBank/DDBJ databases">
        <title>Draft genome sequences of three monokaryotic isolates of the white-rot basidiomycete fungus Dichomitus squalens.</title>
        <authorList>
            <consortium name="DOE Joint Genome Institute"/>
            <person name="Lopez S.C."/>
            <person name="Andreopoulos B."/>
            <person name="Pangilinan J."/>
            <person name="Lipzen A."/>
            <person name="Riley R."/>
            <person name="Ahrendt S."/>
            <person name="Ng V."/>
            <person name="Barry K."/>
            <person name="Daum C."/>
            <person name="Grigoriev I.V."/>
            <person name="Hilden K.S."/>
            <person name="Makela M.R."/>
            <person name="de Vries R.P."/>
        </authorList>
    </citation>
    <scope>NUCLEOTIDE SEQUENCE [LARGE SCALE GENOMIC DNA]</scope>
    <source>
        <strain evidence="4">OM18370.1</strain>
    </source>
</reference>
<dbReference type="SMART" id="SM00981">
    <property type="entry name" value="THUMP"/>
    <property type="match status" value="1"/>
</dbReference>
<feature type="compositionally biased region" description="Acidic residues" evidence="2">
    <location>
        <begin position="74"/>
        <end position="89"/>
    </location>
</feature>
<keyword evidence="1" id="KW-0694">RNA-binding</keyword>
<sequence>MSEGKRKADGRDKGRRRFRSDGTPIWGQRHIEGPGVWVTCVKGKEKQTVGELYDVFESLAKQLWPTESASTADEPQDSDFDDEEGGGADDIEKQIAKEVASMKRPRKETRFANCQTNTPCVVFISCKPPVDPVRLVVTHVQNVVDTGVTQTRYTQRLTPVSGSCVANASEIRSLFTRIVNDALAAEPDKKFKYKIELRMRNHNTVTRDKLIPELAKCVPEGHTVSLDDPELFILVEIFKSVCGISVVKDYYTLQKFNVMEIANTKNLRNGDATGRIHGKQKEEGAPTAVPTPTETVAEVQ</sequence>
<dbReference type="GO" id="GO:0006400">
    <property type="term" value="P:tRNA modification"/>
    <property type="evidence" value="ECO:0007669"/>
    <property type="project" value="InterPro"/>
</dbReference>
<dbReference type="Gene3D" id="3.30.2300.10">
    <property type="entry name" value="THUMP superfamily"/>
    <property type="match status" value="1"/>
</dbReference>
<feature type="domain" description="THUMP" evidence="3">
    <location>
        <begin position="142"/>
        <end position="248"/>
    </location>
</feature>
<feature type="compositionally biased region" description="Low complexity" evidence="2">
    <location>
        <begin position="285"/>
        <end position="300"/>
    </location>
</feature>
<dbReference type="PROSITE" id="PS51165">
    <property type="entry name" value="THUMP"/>
    <property type="match status" value="1"/>
</dbReference>
<dbReference type="OrthoDB" id="367221at2759"/>
<dbReference type="PANTHER" id="PTHR13452:SF10">
    <property type="entry name" value="THUMP DOMAIN-CONTAINING PROTEIN 1"/>
    <property type="match status" value="1"/>
</dbReference>
<proteinExistence type="predicted"/>
<dbReference type="InterPro" id="IPR040183">
    <property type="entry name" value="THUMPD1-like"/>
</dbReference>
<evidence type="ECO:0000256" key="2">
    <source>
        <dbReference type="SAM" id="MobiDB-lite"/>
    </source>
</evidence>
<feature type="region of interest" description="Disordered" evidence="2">
    <location>
        <begin position="66"/>
        <end position="89"/>
    </location>
</feature>
<dbReference type="PANTHER" id="PTHR13452">
    <property type="entry name" value="THUMP DOMAIN CONTAINING PROTEIN 1-RELATED"/>
    <property type="match status" value="1"/>
</dbReference>
<name>A0A4Q9N0G2_9APHY</name>
<dbReference type="EMBL" id="ML143394">
    <property type="protein sequence ID" value="TBU32602.1"/>
    <property type="molecule type" value="Genomic_DNA"/>
</dbReference>
<dbReference type="InterPro" id="IPR004114">
    <property type="entry name" value="THUMP_dom"/>
</dbReference>
<accession>A0A4Q9N0G2</accession>
<dbReference type="CDD" id="cd11717">
    <property type="entry name" value="THUMP_THUMPD1_like"/>
    <property type="match status" value="1"/>
</dbReference>
<protein>
    <recommendedName>
        <fullName evidence="3">THUMP domain-containing protein</fullName>
    </recommendedName>
</protein>
<evidence type="ECO:0000256" key="1">
    <source>
        <dbReference type="PROSITE-ProRule" id="PRU00529"/>
    </source>
</evidence>
<feature type="region of interest" description="Disordered" evidence="2">
    <location>
        <begin position="271"/>
        <end position="300"/>
    </location>
</feature>
<dbReference type="Pfam" id="PF02926">
    <property type="entry name" value="THUMP"/>
    <property type="match status" value="1"/>
</dbReference>
<dbReference type="GO" id="GO:0003723">
    <property type="term" value="F:RNA binding"/>
    <property type="evidence" value="ECO:0007669"/>
    <property type="project" value="UniProtKB-UniRule"/>
</dbReference>
<evidence type="ECO:0000313" key="4">
    <source>
        <dbReference type="EMBL" id="TBU32602.1"/>
    </source>
</evidence>
<gene>
    <name evidence="4" type="ORF">BD311DRAFT_794789</name>
</gene>
<feature type="compositionally biased region" description="Basic and acidic residues" evidence="2">
    <location>
        <begin position="1"/>
        <end position="12"/>
    </location>
</feature>
<evidence type="ECO:0000259" key="3">
    <source>
        <dbReference type="PROSITE" id="PS51165"/>
    </source>
</evidence>
<dbReference type="AlphaFoldDB" id="A0A4Q9N0G2"/>
<dbReference type="FunFam" id="3.30.2300.10:FF:000001">
    <property type="entry name" value="THUMP domain-containing protein 1"/>
    <property type="match status" value="1"/>
</dbReference>
<feature type="region of interest" description="Disordered" evidence="2">
    <location>
        <begin position="1"/>
        <end position="30"/>
    </location>
</feature>